<name>A0AAV4NEF1_CAEEX</name>
<accession>A0AAV4NEF1</accession>
<comment type="caution">
    <text evidence="1">The sequence shown here is derived from an EMBL/GenBank/DDBJ whole genome shotgun (WGS) entry which is preliminary data.</text>
</comment>
<sequence>MPYRHPHAADTYNHRCCQDPRGGVEYRGRWDLGGFAYLSGMEGVPCKSWWIFAFHPSLLPSSQVVVICFQGNSTRDTARFEHDIMD</sequence>
<dbReference type="AlphaFoldDB" id="A0AAV4NEF1"/>
<evidence type="ECO:0000313" key="1">
    <source>
        <dbReference type="EMBL" id="GIX83147.1"/>
    </source>
</evidence>
<organism evidence="1 2">
    <name type="scientific">Caerostris extrusa</name>
    <name type="common">Bark spider</name>
    <name type="synonym">Caerostris bankana</name>
    <dbReference type="NCBI Taxonomy" id="172846"/>
    <lineage>
        <taxon>Eukaryota</taxon>
        <taxon>Metazoa</taxon>
        <taxon>Ecdysozoa</taxon>
        <taxon>Arthropoda</taxon>
        <taxon>Chelicerata</taxon>
        <taxon>Arachnida</taxon>
        <taxon>Araneae</taxon>
        <taxon>Araneomorphae</taxon>
        <taxon>Entelegynae</taxon>
        <taxon>Araneoidea</taxon>
        <taxon>Araneidae</taxon>
        <taxon>Caerostris</taxon>
    </lineage>
</organism>
<keyword evidence="2" id="KW-1185">Reference proteome</keyword>
<dbReference type="Proteomes" id="UP001054945">
    <property type="component" value="Unassembled WGS sequence"/>
</dbReference>
<proteinExistence type="predicted"/>
<protein>
    <submittedName>
        <fullName evidence="1">Uncharacterized protein</fullName>
    </submittedName>
</protein>
<dbReference type="EMBL" id="BPLR01020835">
    <property type="protein sequence ID" value="GIX83147.1"/>
    <property type="molecule type" value="Genomic_DNA"/>
</dbReference>
<gene>
    <name evidence="1" type="ORF">CEXT_665261</name>
</gene>
<evidence type="ECO:0000313" key="2">
    <source>
        <dbReference type="Proteomes" id="UP001054945"/>
    </source>
</evidence>
<reference evidence="1 2" key="1">
    <citation type="submission" date="2021-06" db="EMBL/GenBank/DDBJ databases">
        <title>Caerostris extrusa draft genome.</title>
        <authorList>
            <person name="Kono N."/>
            <person name="Arakawa K."/>
        </authorList>
    </citation>
    <scope>NUCLEOTIDE SEQUENCE [LARGE SCALE GENOMIC DNA]</scope>
</reference>